<accession>A0A6L9EGZ7</accession>
<dbReference type="InterPro" id="IPR000335">
    <property type="entry name" value="Bleomycin-R"/>
</dbReference>
<evidence type="ECO:0000256" key="3">
    <source>
        <dbReference type="ARBA" id="ARBA00023251"/>
    </source>
</evidence>
<sequence length="125" mass="14340">MAENKENFSHSATILSVSNMEESLSFYSDKLGFNINFTWREPIEYAVLKRGDVNVHLSLQDPEVTNNGLHTNLYVFVYDVDGLYQDFVNKGVNRISKPETHDYGMRDFDVRDPDGHVLCFGRGTE</sequence>
<gene>
    <name evidence="5" type="ORF">GTQ38_18325</name>
</gene>
<dbReference type="Gene3D" id="3.10.180.10">
    <property type="entry name" value="2,3-Dihydroxybiphenyl 1,2-Dioxygenase, domain 1"/>
    <property type="match status" value="1"/>
</dbReference>
<dbReference type="SUPFAM" id="SSF54593">
    <property type="entry name" value="Glyoxalase/Bleomycin resistance protein/Dihydroxybiphenyl dioxygenase"/>
    <property type="match status" value="1"/>
</dbReference>
<feature type="domain" description="VOC" evidence="4">
    <location>
        <begin position="7"/>
        <end position="123"/>
    </location>
</feature>
<protein>
    <recommendedName>
        <fullName evidence="2">Bleomycin resistance protein</fullName>
    </recommendedName>
</protein>
<dbReference type="Pfam" id="PF00903">
    <property type="entry name" value="Glyoxalase"/>
    <property type="match status" value="1"/>
</dbReference>
<proteinExistence type="inferred from homology"/>
<dbReference type="PROSITE" id="PS51819">
    <property type="entry name" value="VOC"/>
    <property type="match status" value="1"/>
</dbReference>
<comment type="similarity">
    <text evidence="1">Belongs to the bleomycin resistance protein family.</text>
</comment>
<dbReference type="GO" id="GO:0046677">
    <property type="term" value="P:response to antibiotic"/>
    <property type="evidence" value="ECO:0007669"/>
    <property type="project" value="UniProtKB-KW"/>
</dbReference>
<dbReference type="InterPro" id="IPR029068">
    <property type="entry name" value="Glyas_Bleomycin-R_OHBP_Dase"/>
</dbReference>
<keyword evidence="3" id="KW-0046">Antibiotic resistance</keyword>
<evidence type="ECO:0000256" key="2">
    <source>
        <dbReference type="ARBA" id="ARBA00021572"/>
    </source>
</evidence>
<dbReference type="AlphaFoldDB" id="A0A6L9EGZ7"/>
<evidence type="ECO:0000259" key="4">
    <source>
        <dbReference type="PROSITE" id="PS51819"/>
    </source>
</evidence>
<evidence type="ECO:0000313" key="6">
    <source>
        <dbReference type="Proteomes" id="UP000475249"/>
    </source>
</evidence>
<evidence type="ECO:0000313" key="5">
    <source>
        <dbReference type="EMBL" id="NAS13975.1"/>
    </source>
</evidence>
<organism evidence="5 6">
    <name type="scientific">Poritiphilus flavus</name>
    <dbReference type="NCBI Taxonomy" id="2697053"/>
    <lineage>
        <taxon>Bacteria</taxon>
        <taxon>Pseudomonadati</taxon>
        <taxon>Bacteroidota</taxon>
        <taxon>Flavobacteriia</taxon>
        <taxon>Flavobacteriales</taxon>
        <taxon>Flavobacteriaceae</taxon>
        <taxon>Poritiphilus</taxon>
    </lineage>
</organism>
<dbReference type="EMBL" id="WXYO01000008">
    <property type="protein sequence ID" value="NAS13975.1"/>
    <property type="molecule type" value="Genomic_DNA"/>
</dbReference>
<comment type="caution">
    <text evidence="5">The sequence shown here is derived from an EMBL/GenBank/DDBJ whole genome shotgun (WGS) entry which is preliminary data.</text>
</comment>
<dbReference type="CDD" id="cd08349">
    <property type="entry name" value="BLMA_like"/>
    <property type="match status" value="1"/>
</dbReference>
<keyword evidence="6" id="KW-1185">Reference proteome</keyword>
<name>A0A6L9EGZ7_9FLAO</name>
<reference evidence="5 6" key="1">
    <citation type="submission" date="2020-01" db="EMBL/GenBank/DDBJ databases">
        <title>Bacteria diversity of Porities sp.</title>
        <authorList>
            <person name="Wang G."/>
        </authorList>
    </citation>
    <scope>NUCLEOTIDE SEQUENCE [LARGE SCALE GENOMIC DNA]</scope>
    <source>
        <strain evidence="5 6">R33</strain>
    </source>
</reference>
<dbReference type="InterPro" id="IPR004360">
    <property type="entry name" value="Glyas_Fos-R_dOase_dom"/>
</dbReference>
<evidence type="ECO:0000256" key="1">
    <source>
        <dbReference type="ARBA" id="ARBA00011051"/>
    </source>
</evidence>
<dbReference type="RefSeq" id="WP_161437010.1">
    <property type="nucleotide sequence ID" value="NZ_WXYO01000008.1"/>
</dbReference>
<dbReference type="InterPro" id="IPR037523">
    <property type="entry name" value="VOC_core"/>
</dbReference>
<dbReference type="Proteomes" id="UP000475249">
    <property type="component" value="Unassembled WGS sequence"/>
</dbReference>